<name>A0A167PIX2_9HYPO</name>
<comment type="caution">
    <text evidence="2">The sequence shown here is derived from an EMBL/GenBank/DDBJ whole genome shotgun (WGS) entry which is preliminary data.</text>
</comment>
<accession>A0A167PIX2</accession>
<dbReference type="AlphaFoldDB" id="A0A167PIX2"/>
<reference evidence="2 3" key="1">
    <citation type="journal article" date="2016" name="Genome Biol. Evol.">
        <title>Divergent and convergent evolution of fungal pathogenicity.</title>
        <authorList>
            <person name="Shang Y."/>
            <person name="Xiao G."/>
            <person name="Zheng P."/>
            <person name="Cen K."/>
            <person name="Zhan S."/>
            <person name="Wang C."/>
        </authorList>
    </citation>
    <scope>NUCLEOTIDE SEQUENCE [LARGE SCALE GENOMIC DNA]</scope>
    <source>
        <strain evidence="2 3">RCEF 264</strain>
    </source>
</reference>
<keyword evidence="3" id="KW-1185">Reference proteome</keyword>
<gene>
    <name evidence="2" type="ORF">SPI_07713</name>
</gene>
<evidence type="ECO:0000313" key="2">
    <source>
        <dbReference type="EMBL" id="OAA56706.1"/>
    </source>
</evidence>
<evidence type="ECO:0000313" key="3">
    <source>
        <dbReference type="Proteomes" id="UP000076874"/>
    </source>
</evidence>
<evidence type="ECO:0000256" key="1">
    <source>
        <dbReference type="SAM" id="MobiDB-lite"/>
    </source>
</evidence>
<dbReference type="Proteomes" id="UP000076874">
    <property type="component" value="Unassembled WGS sequence"/>
</dbReference>
<proteinExistence type="predicted"/>
<protein>
    <submittedName>
        <fullName evidence="2">Uncharacterized protein</fullName>
    </submittedName>
</protein>
<feature type="region of interest" description="Disordered" evidence="1">
    <location>
        <begin position="1"/>
        <end position="38"/>
    </location>
</feature>
<dbReference type="EMBL" id="AZHD01000016">
    <property type="protein sequence ID" value="OAA56706.1"/>
    <property type="molecule type" value="Genomic_DNA"/>
</dbReference>
<sequence length="241" mass="26548">MTNFCKRLLSRRRPTKQMNDKSATDANGDDTAEQPPSYTPRAVKVETVFWAGLPEHTAVIRAALGAAAASARSGTVLPRAADTLCMYLKAIDTTPVRKHRRAVARILAKSILTVMHRAASLPDSHGSTTSSTWRTIQLHNHESRSKAMNDTPSRCKGHVTRELCKISVASNAVTYYLLQDERTAVALKFDVSFSQMGYVVATKPRSTDLGFGESYARLIQSLMEECQAPPGDKRAQRRGQD</sequence>
<organism evidence="2 3">
    <name type="scientific">Niveomyces insectorum RCEF 264</name>
    <dbReference type="NCBI Taxonomy" id="1081102"/>
    <lineage>
        <taxon>Eukaryota</taxon>
        <taxon>Fungi</taxon>
        <taxon>Dikarya</taxon>
        <taxon>Ascomycota</taxon>
        <taxon>Pezizomycotina</taxon>
        <taxon>Sordariomycetes</taxon>
        <taxon>Hypocreomycetidae</taxon>
        <taxon>Hypocreales</taxon>
        <taxon>Cordycipitaceae</taxon>
        <taxon>Niveomyces</taxon>
    </lineage>
</organism>